<keyword evidence="1" id="KW-0812">Transmembrane</keyword>
<feature type="transmembrane region" description="Helical" evidence="1">
    <location>
        <begin position="12"/>
        <end position="31"/>
    </location>
</feature>
<dbReference type="OrthoDB" id="193182at2157"/>
<evidence type="ECO:0000313" key="3">
    <source>
        <dbReference type="Proteomes" id="UP000198882"/>
    </source>
</evidence>
<protein>
    <submittedName>
        <fullName evidence="2">Uncharacterized protein</fullName>
    </submittedName>
</protein>
<dbReference type="Proteomes" id="UP000198882">
    <property type="component" value="Unassembled WGS sequence"/>
</dbReference>
<keyword evidence="1" id="KW-1133">Transmembrane helix</keyword>
<evidence type="ECO:0000313" key="2">
    <source>
        <dbReference type="EMBL" id="SDK55190.1"/>
    </source>
</evidence>
<keyword evidence="1" id="KW-0472">Membrane</keyword>
<evidence type="ECO:0000256" key="1">
    <source>
        <dbReference type="SAM" id="Phobius"/>
    </source>
</evidence>
<organism evidence="2 3">
    <name type="scientific">Natronorubrum texcoconense</name>
    <dbReference type="NCBI Taxonomy" id="1095776"/>
    <lineage>
        <taxon>Archaea</taxon>
        <taxon>Methanobacteriati</taxon>
        <taxon>Methanobacteriota</taxon>
        <taxon>Stenosarchaea group</taxon>
        <taxon>Halobacteria</taxon>
        <taxon>Halobacteriales</taxon>
        <taxon>Natrialbaceae</taxon>
        <taxon>Natronorubrum</taxon>
    </lineage>
</organism>
<dbReference type="AlphaFoldDB" id="A0A1G9CU30"/>
<gene>
    <name evidence="2" type="ORF">SAMN04515672_3311</name>
</gene>
<reference evidence="3" key="1">
    <citation type="submission" date="2016-10" db="EMBL/GenBank/DDBJ databases">
        <authorList>
            <person name="Varghese N."/>
            <person name="Submissions S."/>
        </authorList>
    </citation>
    <scope>NUCLEOTIDE SEQUENCE [LARGE SCALE GENOMIC DNA]</scope>
    <source>
        <strain evidence="3">B4,CECT 8067,JCM 17497</strain>
    </source>
</reference>
<name>A0A1G9CU30_9EURY</name>
<dbReference type="EMBL" id="FNFE01000005">
    <property type="protein sequence ID" value="SDK55190.1"/>
    <property type="molecule type" value="Genomic_DNA"/>
</dbReference>
<dbReference type="RefSeq" id="WP_139171316.1">
    <property type="nucleotide sequence ID" value="NZ_FNFE01000005.1"/>
</dbReference>
<proteinExistence type="predicted"/>
<keyword evidence="3" id="KW-1185">Reference proteome</keyword>
<accession>A0A1G9CU30</accession>
<feature type="transmembrane region" description="Helical" evidence="1">
    <location>
        <begin position="43"/>
        <end position="65"/>
    </location>
</feature>
<sequence length="82" mass="8893">MIDAYTDRFDHPYLLALVPVAGVLLGLSAVAEIAGINSVAGFLALYAMVALIICVIGYAALYTLAYSTEVLRQWRISRSDLE</sequence>